<evidence type="ECO:0000313" key="2">
    <source>
        <dbReference type="EMBL" id="MBI9115771.1"/>
    </source>
</evidence>
<organism evidence="2 3">
    <name type="scientific">Sanguibacter suaedae</name>
    <dbReference type="NCBI Taxonomy" id="2795737"/>
    <lineage>
        <taxon>Bacteria</taxon>
        <taxon>Bacillati</taxon>
        <taxon>Actinomycetota</taxon>
        <taxon>Actinomycetes</taxon>
        <taxon>Micrococcales</taxon>
        <taxon>Sanguibacteraceae</taxon>
        <taxon>Sanguibacter</taxon>
    </lineage>
</organism>
<dbReference type="EMBL" id="JAEINH010000010">
    <property type="protein sequence ID" value="MBI9115771.1"/>
    <property type="molecule type" value="Genomic_DNA"/>
</dbReference>
<dbReference type="RefSeq" id="WP_198734339.1">
    <property type="nucleotide sequence ID" value="NZ_JAEINH010000010.1"/>
</dbReference>
<dbReference type="Pfam" id="PF12277">
    <property type="entry name" value="DUF3618"/>
    <property type="match status" value="1"/>
</dbReference>
<keyword evidence="1" id="KW-0472">Membrane</keyword>
<protein>
    <submittedName>
        <fullName evidence="2">DUF3618 domain-containing protein</fullName>
    </submittedName>
</protein>
<accession>A0A934I7Q7</accession>
<reference evidence="2" key="1">
    <citation type="submission" date="2020-12" db="EMBL/GenBank/DDBJ databases">
        <title>Sanguibacter suaedae sp. nov., isolated from Suaeda aralocaspica.</title>
        <authorList>
            <person name="Ma Q."/>
        </authorList>
    </citation>
    <scope>NUCLEOTIDE SEQUENCE</scope>
    <source>
        <strain evidence="2">YZGR15</strain>
    </source>
</reference>
<gene>
    <name evidence="2" type="ORF">JAV76_12165</name>
</gene>
<proteinExistence type="predicted"/>
<dbReference type="Proteomes" id="UP000602087">
    <property type="component" value="Unassembled WGS sequence"/>
</dbReference>
<evidence type="ECO:0000313" key="3">
    <source>
        <dbReference type="Proteomes" id="UP000602087"/>
    </source>
</evidence>
<keyword evidence="1" id="KW-1133">Transmembrane helix</keyword>
<dbReference type="AlphaFoldDB" id="A0A934I7Q7"/>
<keyword evidence="3" id="KW-1185">Reference proteome</keyword>
<sequence length="96" mass="9789">MTSSNPDDTARQAEILAARAALAATVDELTTRLTPKNLAADAAESTRRAADDAGTFLAGGGFPVGSPSRTRNVKILLGAAAGVALLVTVAVIRSRR</sequence>
<evidence type="ECO:0000256" key="1">
    <source>
        <dbReference type="SAM" id="Phobius"/>
    </source>
</evidence>
<name>A0A934I7Q7_9MICO</name>
<dbReference type="InterPro" id="IPR022062">
    <property type="entry name" value="DUF3618"/>
</dbReference>
<keyword evidence="1" id="KW-0812">Transmembrane</keyword>
<feature type="transmembrane region" description="Helical" evidence="1">
    <location>
        <begin position="75"/>
        <end position="92"/>
    </location>
</feature>
<comment type="caution">
    <text evidence="2">The sequence shown here is derived from an EMBL/GenBank/DDBJ whole genome shotgun (WGS) entry which is preliminary data.</text>
</comment>